<dbReference type="KEGG" id="bbat:Bdt_0762"/>
<evidence type="ECO:0000256" key="10">
    <source>
        <dbReference type="RuleBase" id="RU364125"/>
    </source>
</evidence>
<feature type="region of interest" description="Disordered" evidence="11">
    <location>
        <begin position="1"/>
        <end position="23"/>
    </location>
</feature>
<evidence type="ECO:0000313" key="12">
    <source>
        <dbReference type="EMBL" id="AFY00469.1"/>
    </source>
</evidence>
<protein>
    <recommendedName>
        <fullName evidence="10">Flagellar protein FliL</fullName>
    </recommendedName>
</protein>
<keyword evidence="12" id="KW-0969">Cilium</keyword>
<feature type="compositionally biased region" description="Basic and acidic residues" evidence="11">
    <location>
        <begin position="1"/>
        <end position="18"/>
    </location>
</feature>
<evidence type="ECO:0000256" key="4">
    <source>
        <dbReference type="ARBA" id="ARBA00022475"/>
    </source>
</evidence>
<dbReference type="EMBL" id="CP002930">
    <property type="protein sequence ID" value="AFY00469.1"/>
    <property type="molecule type" value="Genomic_DNA"/>
</dbReference>
<keyword evidence="5 10" id="KW-0145">Chemotaxis</keyword>
<keyword evidence="9 10" id="KW-0472">Membrane</keyword>
<dbReference type="GO" id="GO:0071973">
    <property type="term" value="P:bacterial-type flagellum-dependent cell motility"/>
    <property type="evidence" value="ECO:0007669"/>
    <property type="project" value="InterPro"/>
</dbReference>
<keyword evidence="8 10" id="KW-1133">Transmembrane helix</keyword>
<evidence type="ECO:0000313" key="13">
    <source>
        <dbReference type="Proteomes" id="UP000010074"/>
    </source>
</evidence>
<organism evidence="12 13">
    <name type="scientific">Bdellovibrio bacteriovorus str. Tiberius</name>
    <dbReference type="NCBI Taxonomy" id="1069642"/>
    <lineage>
        <taxon>Bacteria</taxon>
        <taxon>Pseudomonadati</taxon>
        <taxon>Bdellovibrionota</taxon>
        <taxon>Bdellovibrionia</taxon>
        <taxon>Bdellovibrionales</taxon>
        <taxon>Pseudobdellovibrionaceae</taxon>
        <taxon>Bdellovibrio</taxon>
    </lineage>
</organism>
<dbReference type="Pfam" id="PF03748">
    <property type="entry name" value="FliL"/>
    <property type="match status" value="1"/>
</dbReference>
<evidence type="ECO:0000256" key="9">
    <source>
        <dbReference type="ARBA" id="ARBA00023136"/>
    </source>
</evidence>
<sequence>MAEQENTTKVEEDIKDGAPEGEAEDLMSLESLDSALAEADPEFAQSLNEIGPDVAGGALIYEEGIELEYTLAEEEKLWQSATGFRKRILKILPFLPRISYKVKMKRTVMRLSWRKFKEQLRHRIVNAGPLLLAWAKRTALGFKAGLGRGMATFKSFSLVKKLALVGLLVVTAGASVVIYRMATKGLIPQHEDLFIHSMADWASQKYQYDPKTEVESFYDSTRAAQNVFLMQRMVVNLRRSAESGTNPMGAFEFYVEGAASDVVVEIKDREAEVEDLFLRTIEEMTFDQAASGAGKQELCERLRKEVNKILTKGYVRRIFIKTAIVKP</sequence>
<evidence type="ECO:0000256" key="3">
    <source>
        <dbReference type="ARBA" id="ARBA00008281"/>
    </source>
</evidence>
<gene>
    <name evidence="12" type="primary">fliL</name>
    <name evidence="12" type="ORF">Bdt_0762</name>
</gene>
<evidence type="ECO:0000256" key="8">
    <source>
        <dbReference type="ARBA" id="ARBA00022989"/>
    </source>
</evidence>
<keyword evidence="7 10" id="KW-0283">Flagellar rotation</keyword>
<dbReference type="RefSeq" id="WP_015089945.1">
    <property type="nucleotide sequence ID" value="NC_019567.1"/>
</dbReference>
<reference evidence="12 13" key="1">
    <citation type="journal article" date="2012" name="BMC Genomics">
        <title>Genome analysis of a simultaneously predatory and prey-independent, novel Bdellovibrio bacteriovorus from the River Tiber, supports in silico predictions of both ancient and recent lateral gene transfer from diverse bacteria.</title>
        <authorList>
            <person name="Hobley L."/>
            <person name="Lerner T.R."/>
            <person name="Williams L.E."/>
            <person name="Lambert C."/>
            <person name="Till R."/>
            <person name="Milner D.S."/>
            <person name="Basford S.M."/>
            <person name="Capeness M.J."/>
            <person name="Fenton A.K."/>
            <person name="Atterbury R.J."/>
            <person name="Harris M.A."/>
            <person name="Sockett R.E."/>
        </authorList>
    </citation>
    <scope>NUCLEOTIDE SEQUENCE [LARGE SCALE GENOMIC DNA]</scope>
    <source>
        <strain evidence="12 13">Tiberius</strain>
    </source>
</reference>
<dbReference type="PATRIC" id="fig|1069642.3.peg.754"/>
<keyword evidence="12" id="KW-0282">Flagellum</keyword>
<feature type="transmembrane region" description="Helical" evidence="10">
    <location>
        <begin position="162"/>
        <end position="182"/>
    </location>
</feature>
<dbReference type="GO" id="GO:0005886">
    <property type="term" value="C:plasma membrane"/>
    <property type="evidence" value="ECO:0007669"/>
    <property type="project" value="UniProtKB-SubCell"/>
</dbReference>
<keyword evidence="12" id="KW-0966">Cell projection</keyword>
<name>K7Z7Y9_BDEBC</name>
<evidence type="ECO:0000256" key="7">
    <source>
        <dbReference type="ARBA" id="ARBA00022779"/>
    </source>
</evidence>
<dbReference type="GO" id="GO:0006935">
    <property type="term" value="P:chemotaxis"/>
    <property type="evidence" value="ECO:0007669"/>
    <property type="project" value="UniProtKB-KW"/>
</dbReference>
<comment type="subcellular location">
    <subcellularLocation>
        <location evidence="2">Cell membrane</location>
        <topology evidence="2">Single-pass membrane protein</topology>
    </subcellularLocation>
</comment>
<dbReference type="InterPro" id="IPR005503">
    <property type="entry name" value="FliL"/>
</dbReference>
<dbReference type="GO" id="GO:0009425">
    <property type="term" value="C:bacterial-type flagellum basal body"/>
    <property type="evidence" value="ECO:0007669"/>
    <property type="project" value="InterPro"/>
</dbReference>
<evidence type="ECO:0000256" key="6">
    <source>
        <dbReference type="ARBA" id="ARBA00022692"/>
    </source>
</evidence>
<dbReference type="Proteomes" id="UP000010074">
    <property type="component" value="Chromosome"/>
</dbReference>
<evidence type="ECO:0000256" key="5">
    <source>
        <dbReference type="ARBA" id="ARBA00022500"/>
    </source>
</evidence>
<evidence type="ECO:0000256" key="11">
    <source>
        <dbReference type="SAM" id="MobiDB-lite"/>
    </source>
</evidence>
<evidence type="ECO:0000256" key="2">
    <source>
        <dbReference type="ARBA" id="ARBA00004162"/>
    </source>
</evidence>
<dbReference type="STRING" id="1069642.Bdt_0762"/>
<dbReference type="AlphaFoldDB" id="K7Z7Y9"/>
<keyword evidence="4 10" id="KW-1003">Cell membrane</keyword>
<comment type="function">
    <text evidence="1 10">Controls the rotational direction of flagella during chemotaxis.</text>
</comment>
<evidence type="ECO:0000256" key="1">
    <source>
        <dbReference type="ARBA" id="ARBA00002254"/>
    </source>
</evidence>
<comment type="similarity">
    <text evidence="3 10">Belongs to the FliL family.</text>
</comment>
<accession>K7Z7Y9</accession>
<dbReference type="HOGENOM" id="CLU_923365_0_0_7"/>
<proteinExistence type="inferred from homology"/>
<keyword evidence="6 10" id="KW-0812">Transmembrane</keyword>